<dbReference type="Proteomes" id="UP000468735">
    <property type="component" value="Unassembled WGS sequence"/>
</dbReference>
<dbReference type="InterPro" id="IPR029068">
    <property type="entry name" value="Glyas_Bleomycin-R_OHBP_Dase"/>
</dbReference>
<dbReference type="EMBL" id="WBMT01000029">
    <property type="protein sequence ID" value="KAB2340545.1"/>
    <property type="molecule type" value="Genomic_DNA"/>
</dbReference>
<accession>A0A6H9YFN8</accession>
<keyword evidence="3" id="KW-1185">Reference proteome</keyword>
<evidence type="ECO:0000259" key="1">
    <source>
        <dbReference type="PROSITE" id="PS51819"/>
    </source>
</evidence>
<organism evidence="2 3">
    <name type="scientific">Actinomadura rudentiformis</name>
    <dbReference type="NCBI Taxonomy" id="359158"/>
    <lineage>
        <taxon>Bacteria</taxon>
        <taxon>Bacillati</taxon>
        <taxon>Actinomycetota</taxon>
        <taxon>Actinomycetes</taxon>
        <taxon>Streptosporangiales</taxon>
        <taxon>Thermomonosporaceae</taxon>
        <taxon>Actinomadura</taxon>
    </lineage>
</organism>
<name>A0A6H9YFN8_9ACTN</name>
<sequence length="133" mass="14663">MNPTFNSIDIVVADIQTSIAFYARLGLEFTVDETYPDHAGCDLPNGIHLMLDTEKFRGSTQTKGWSRPSGDPRNFLAFQFDTPAAVDAKYAELTGAGHTGVQEPWDAFWGMRYATVLDPDGNGIDLYCPLPTE</sequence>
<reference evidence="2 3" key="1">
    <citation type="submission" date="2019-09" db="EMBL/GenBank/DDBJ databases">
        <title>Actinomadura physcomitrii sp. nov., a novel actinomycete isolated from moss [Physcomitrium sphaericum (Ludw) Fuernr].</title>
        <authorList>
            <person name="Zhuang X."/>
            <person name="Liu C."/>
        </authorList>
    </citation>
    <scope>NUCLEOTIDE SEQUENCE [LARGE SCALE GENOMIC DNA]</scope>
    <source>
        <strain evidence="2 3">HMC1</strain>
    </source>
</reference>
<dbReference type="Pfam" id="PF00903">
    <property type="entry name" value="Glyoxalase"/>
    <property type="match status" value="1"/>
</dbReference>
<feature type="domain" description="VOC" evidence="1">
    <location>
        <begin position="4"/>
        <end position="129"/>
    </location>
</feature>
<dbReference type="Gene3D" id="3.10.180.10">
    <property type="entry name" value="2,3-Dihydroxybiphenyl 1,2-Dioxygenase, domain 1"/>
    <property type="match status" value="1"/>
</dbReference>
<dbReference type="OrthoDB" id="9798201at2"/>
<dbReference type="SUPFAM" id="SSF54593">
    <property type="entry name" value="Glyoxalase/Bleomycin resistance protein/Dihydroxybiphenyl dioxygenase"/>
    <property type="match status" value="1"/>
</dbReference>
<dbReference type="InterPro" id="IPR037523">
    <property type="entry name" value="VOC_core"/>
</dbReference>
<dbReference type="RefSeq" id="WP_151569457.1">
    <property type="nucleotide sequence ID" value="NZ_WBMT01000029.1"/>
</dbReference>
<dbReference type="AlphaFoldDB" id="A0A6H9YFN8"/>
<dbReference type="PROSITE" id="PS51819">
    <property type="entry name" value="VOC"/>
    <property type="match status" value="1"/>
</dbReference>
<gene>
    <name evidence="2" type="ORF">F8566_44210</name>
</gene>
<proteinExistence type="predicted"/>
<dbReference type="InterPro" id="IPR004360">
    <property type="entry name" value="Glyas_Fos-R_dOase_dom"/>
</dbReference>
<evidence type="ECO:0000313" key="3">
    <source>
        <dbReference type="Proteomes" id="UP000468735"/>
    </source>
</evidence>
<dbReference type="PANTHER" id="PTHR36503:SF3">
    <property type="entry name" value="BLR0126 PROTEIN"/>
    <property type="match status" value="1"/>
</dbReference>
<protein>
    <submittedName>
        <fullName evidence="2">Glyoxalase</fullName>
    </submittedName>
</protein>
<comment type="caution">
    <text evidence="2">The sequence shown here is derived from an EMBL/GenBank/DDBJ whole genome shotgun (WGS) entry which is preliminary data.</text>
</comment>
<dbReference type="PANTHER" id="PTHR36503">
    <property type="entry name" value="BLR2520 PROTEIN"/>
    <property type="match status" value="1"/>
</dbReference>
<evidence type="ECO:0000313" key="2">
    <source>
        <dbReference type="EMBL" id="KAB2340545.1"/>
    </source>
</evidence>